<gene>
    <name evidence="6" type="ORF">NXF25_021697</name>
</gene>
<evidence type="ECO:0000256" key="4">
    <source>
        <dbReference type="SAM" id="MobiDB-lite"/>
    </source>
</evidence>
<evidence type="ECO:0000313" key="6">
    <source>
        <dbReference type="EMBL" id="KAK9398336.1"/>
    </source>
</evidence>
<comment type="similarity">
    <text evidence="1">Belongs to the acetyltransferase family.</text>
</comment>
<reference evidence="6 7" key="1">
    <citation type="journal article" date="2024" name="Proc. Natl. Acad. Sci. U.S.A.">
        <title>The genetic regulatory architecture and epigenomic basis for age-related changes in rattlesnake venom.</title>
        <authorList>
            <person name="Hogan M.P."/>
            <person name="Holding M.L."/>
            <person name="Nystrom G.S."/>
            <person name="Colston T.J."/>
            <person name="Bartlett D.A."/>
            <person name="Mason A.J."/>
            <person name="Ellsworth S.A."/>
            <person name="Rautsaw R.M."/>
            <person name="Lawrence K.C."/>
            <person name="Strickland J.L."/>
            <person name="He B."/>
            <person name="Fraser P."/>
            <person name="Margres M.J."/>
            <person name="Gilbert D.M."/>
            <person name="Gibbs H.L."/>
            <person name="Parkinson C.L."/>
            <person name="Rokyta D.R."/>
        </authorList>
    </citation>
    <scope>NUCLEOTIDE SEQUENCE [LARGE SCALE GENOMIC DNA]</scope>
    <source>
        <strain evidence="6">DRR0105</strain>
    </source>
</reference>
<dbReference type="InterPro" id="IPR000182">
    <property type="entry name" value="GNAT_dom"/>
</dbReference>
<accession>A0AAW1B983</accession>
<feature type="compositionally biased region" description="Basic and acidic residues" evidence="4">
    <location>
        <begin position="39"/>
        <end position="52"/>
    </location>
</feature>
<protein>
    <submittedName>
        <fullName evidence="6">Diamine acetyltransferase 1-like</fullName>
    </submittedName>
</protein>
<evidence type="ECO:0000256" key="1">
    <source>
        <dbReference type="ARBA" id="ARBA00008694"/>
    </source>
</evidence>
<evidence type="ECO:0000259" key="5">
    <source>
        <dbReference type="PROSITE" id="PS51186"/>
    </source>
</evidence>
<dbReference type="FunFam" id="3.40.630.30:FF:000064">
    <property type="entry name" value="GNAT family acetyltransferase"/>
    <property type="match status" value="1"/>
</dbReference>
<organism evidence="6 7">
    <name type="scientific">Crotalus adamanteus</name>
    <name type="common">Eastern diamondback rattlesnake</name>
    <dbReference type="NCBI Taxonomy" id="8729"/>
    <lineage>
        <taxon>Eukaryota</taxon>
        <taxon>Metazoa</taxon>
        <taxon>Chordata</taxon>
        <taxon>Craniata</taxon>
        <taxon>Vertebrata</taxon>
        <taxon>Euteleostomi</taxon>
        <taxon>Lepidosauria</taxon>
        <taxon>Squamata</taxon>
        <taxon>Bifurcata</taxon>
        <taxon>Unidentata</taxon>
        <taxon>Episquamata</taxon>
        <taxon>Toxicofera</taxon>
        <taxon>Serpentes</taxon>
        <taxon>Colubroidea</taxon>
        <taxon>Viperidae</taxon>
        <taxon>Crotalinae</taxon>
        <taxon>Crotalus</taxon>
    </lineage>
</organism>
<keyword evidence="7" id="KW-1185">Reference proteome</keyword>
<dbReference type="SUPFAM" id="SSF55729">
    <property type="entry name" value="Acyl-CoA N-acyltransferases (Nat)"/>
    <property type="match status" value="1"/>
</dbReference>
<keyword evidence="2" id="KW-0808">Transferase</keyword>
<evidence type="ECO:0000256" key="3">
    <source>
        <dbReference type="ARBA" id="ARBA00023315"/>
    </source>
</evidence>
<dbReference type="PROSITE" id="PS51186">
    <property type="entry name" value="GNAT"/>
    <property type="match status" value="1"/>
</dbReference>
<dbReference type="Pfam" id="PF00583">
    <property type="entry name" value="Acetyltransf_1"/>
    <property type="match status" value="1"/>
</dbReference>
<dbReference type="GO" id="GO:0008080">
    <property type="term" value="F:N-acetyltransferase activity"/>
    <property type="evidence" value="ECO:0007669"/>
    <property type="project" value="TreeGrafter"/>
</dbReference>
<dbReference type="InterPro" id="IPR016181">
    <property type="entry name" value="Acyl_CoA_acyltransferase"/>
</dbReference>
<dbReference type="PANTHER" id="PTHR10545">
    <property type="entry name" value="DIAMINE N-ACETYLTRANSFERASE"/>
    <property type="match status" value="1"/>
</dbReference>
<comment type="caution">
    <text evidence="6">The sequence shown here is derived from an EMBL/GenBank/DDBJ whole genome shotgun (WGS) entry which is preliminary data.</text>
</comment>
<dbReference type="Gene3D" id="3.40.630.30">
    <property type="match status" value="1"/>
</dbReference>
<dbReference type="AlphaFoldDB" id="A0AAW1B983"/>
<proteinExistence type="inferred from homology"/>
<dbReference type="CDD" id="cd04301">
    <property type="entry name" value="NAT_SF"/>
    <property type="match status" value="1"/>
</dbReference>
<keyword evidence="3" id="KW-0012">Acyltransferase</keyword>
<sequence>MGDVASLTDPLKASAGSCEKGRPQPVKSGAQTGVSWHSSKHDRDRKGAECENQHPGMSITPAFSSEGLPPSVVNEGRQPSGEGPAVHGGQGSGVAFKGPAFSRGTAAGPPRHLLATMSFLVRPWVKRDALDVVRLVRELAASHNALHQVKTSPEALRKEGFEKDTIFGYLVAEVPPAQKSKDGHTIVGYQFHYMSYCTWDGPVLFGEDLYVMPEFRGRGVGTALLNRACKIALEKGCSQFRFISAEKHQTTTGFYHKKGAVNVTDRDTWHVFRIDRDPLAKLVGEAATKPNPVSSQL</sequence>
<name>A0AAW1B983_CROAD</name>
<dbReference type="InterPro" id="IPR051016">
    <property type="entry name" value="Diverse_Substrate_AcTransf"/>
</dbReference>
<evidence type="ECO:0000256" key="2">
    <source>
        <dbReference type="ARBA" id="ARBA00022679"/>
    </source>
</evidence>
<feature type="domain" description="N-acetyltransferase" evidence="5">
    <location>
        <begin position="119"/>
        <end position="277"/>
    </location>
</feature>
<dbReference type="EMBL" id="JAOTOJ010000008">
    <property type="protein sequence ID" value="KAK9398336.1"/>
    <property type="molecule type" value="Genomic_DNA"/>
</dbReference>
<dbReference type="PANTHER" id="PTHR10545:SF51">
    <property type="entry name" value="THIALYSINE N-EPSILON-ACETYLTRANSFERASE"/>
    <property type="match status" value="1"/>
</dbReference>
<dbReference type="Proteomes" id="UP001474421">
    <property type="component" value="Unassembled WGS sequence"/>
</dbReference>
<evidence type="ECO:0000313" key="7">
    <source>
        <dbReference type="Proteomes" id="UP001474421"/>
    </source>
</evidence>
<feature type="region of interest" description="Disordered" evidence="4">
    <location>
        <begin position="1"/>
        <end position="102"/>
    </location>
</feature>